<dbReference type="AlphaFoldDB" id="A0ABD5Y402"/>
<dbReference type="GeneID" id="78820905"/>
<name>A0ABD5Y402_9EURY</name>
<accession>A0ABD5Y402</accession>
<protein>
    <submittedName>
        <fullName evidence="1">Uncharacterized protein</fullName>
    </submittedName>
</protein>
<dbReference type="RefSeq" id="WP_274321705.1">
    <property type="nucleotide sequence ID" value="NZ_CP118158.1"/>
</dbReference>
<evidence type="ECO:0000313" key="1">
    <source>
        <dbReference type="EMBL" id="MFC7140608.1"/>
    </source>
</evidence>
<dbReference type="EMBL" id="JBHTAS010000001">
    <property type="protein sequence ID" value="MFC7140608.1"/>
    <property type="molecule type" value="Genomic_DNA"/>
</dbReference>
<organism evidence="1 2">
    <name type="scientific">Halosimplex aquaticum</name>
    <dbReference type="NCBI Taxonomy" id="3026162"/>
    <lineage>
        <taxon>Archaea</taxon>
        <taxon>Methanobacteriati</taxon>
        <taxon>Methanobacteriota</taxon>
        <taxon>Stenosarchaea group</taxon>
        <taxon>Halobacteria</taxon>
        <taxon>Halobacteriales</taxon>
        <taxon>Haloarculaceae</taxon>
        <taxon>Halosimplex</taxon>
    </lineage>
</organism>
<reference evidence="1 2" key="1">
    <citation type="journal article" date="2019" name="Int. J. Syst. Evol. Microbiol.">
        <title>The Global Catalogue of Microorganisms (GCM) 10K type strain sequencing project: providing services to taxonomists for standard genome sequencing and annotation.</title>
        <authorList>
            <consortium name="The Broad Institute Genomics Platform"/>
            <consortium name="The Broad Institute Genome Sequencing Center for Infectious Disease"/>
            <person name="Wu L."/>
            <person name="Ma J."/>
        </authorList>
    </citation>
    <scope>NUCLEOTIDE SEQUENCE [LARGE SCALE GENOMIC DNA]</scope>
    <source>
        <strain evidence="1 2">XZYJT29</strain>
    </source>
</reference>
<dbReference type="Proteomes" id="UP001596432">
    <property type="component" value="Unassembled WGS sequence"/>
</dbReference>
<gene>
    <name evidence="1" type="ORF">ACFQMA_12325</name>
</gene>
<comment type="caution">
    <text evidence="1">The sequence shown here is derived from an EMBL/GenBank/DDBJ whole genome shotgun (WGS) entry which is preliminary data.</text>
</comment>
<proteinExistence type="predicted"/>
<sequence length="68" mass="7669">MIDGAPEIREALVELAEGSIASQETIEELLDVDAIREEHGKSTEEILRRHVSSVEQTERMFGHHRGDD</sequence>
<keyword evidence="2" id="KW-1185">Reference proteome</keyword>
<evidence type="ECO:0000313" key="2">
    <source>
        <dbReference type="Proteomes" id="UP001596432"/>
    </source>
</evidence>